<keyword evidence="3" id="KW-1185">Reference proteome</keyword>
<protein>
    <submittedName>
        <fullName evidence="2">ASCH domain-containing protein</fullName>
    </submittedName>
</protein>
<dbReference type="EMBL" id="JAIKTU010000001">
    <property type="protein sequence ID" value="MBY0754132.1"/>
    <property type="molecule type" value="Genomic_DNA"/>
</dbReference>
<feature type="domain" description="ASCH" evidence="1">
    <location>
        <begin position="24"/>
        <end position="149"/>
    </location>
</feature>
<dbReference type="InterPro" id="IPR015947">
    <property type="entry name" value="PUA-like_sf"/>
</dbReference>
<dbReference type="InterPro" id="IPR009326">
    <property type="entry name" value="DUF984"/>
</dbReference>
<comment type="caution">
    <text evidence="2">The sequence shown here is derived from an EMBL/GenBank/DDBJ whole genome shotgun (WGS) entry which is preliminary data.</text>
</comment>
<organism evidence="2 3">
    <name type="scientific">Clostridium sardiniense</name>
    <name type="common">Clostridium absonum</name>
    <dbReference type="NCBI Taxonomy" id="29369"/>
    <lineage>
        <taxon>Bacteria</taxon>
        <taxon>Bacillati</taxon>
        <taxon>Bacillota</taxon>
        <taxon>Clostridia</taxon>
        <taxon>Eubacteriales</taxon>
        <taxon>Clostridiaceae</taxon>
        <taxon>Clostridium</taxon>
    </lineage>
</organism>
<reference evidence="2 3" key="1">
    <citation type="journal article" date="2021" name="Cell Host Microbe">
        <title>in vivo commensal control of Clostridioides difficile virulence.</title>
        <authorList>
            <person name="Girinathan B.P."/>
            <person name="Dibenedetto N."/>
            <person name="Worley J.N."/>
            <person name="Peltier J."/>
            <person name="Arrieta-Ortiz M.L."/>
            <person name="Rupa Christinal Immanuel S."/>
            <person name="Lavin R."/>
            <person name="Delaney M.L."/>
            <person name="Cummins C."/>
            <person name="Hoffmann M."/>
            <person name="Luo Y."/>
            <person name="Gonzalez-Escalona N."/>
            <person name="Allard M."/>
            <person name="Onderdonk A.B."/>
            <person name="Gerber G.K."/>
            <person name="Sonenshein A.L."/>
            <person name="Baliga N."/>
            <person name="Dupuy B."/>
            <person name="Bry L."/>
        </authorList>
    </citation>
    <scope>NUCLEOTIDE SEQUENCE [LARGE SCALE GENOMIC DNA]</scope>
    <source>
        <strain evidence="2 3">DSM 599</strain>
    </source>
</reference>
<evidence type="ECO:0000259" key="1">
    <source>
        <dbReference type="SMART" id="SM01022"/>
    </source>
</evidence>
<dbReference type="InterPro" id="IPR007374">
    <property type="entry name" value="ASCH_domain"/>
</dbReference>
<name>A0ABS7KU45_CLOSR</name>
<dbReference type="Proteomes" id="UP001299068">
    <property type="component" value="Unassembled WGS sequence"/>
</dbReference>
<dbReference type="Gene3D" id="3.10.400.10">
    <property type="entry name" value="Sulfate adenylyltransferase"/>
    <property type="match status" value="1"/>
</dbReference>
<dbReference type="PIRSF" id="PIRSF021320">
    <property type="entry name" value="DUF984"/>
    <property type="match status" value="1"/>
</dbReference>
<evidence type="ECO:0000313" key="2">
    <source>
        <dbReference type="EMBL" id="MBY0754132.1"/>
    </source>
</evidence>
<evidence type="ECO:0000313" key="3">
    <source>
        <dbReference type="Proteomes" id="UP001299068"/>
    </source>
</evidence>
<gene>
    <name evidence="2" type="ORF">K5V21_01555</name>
</gene>
<dbReference type="PANTHER" id="PTHR39203:SF1">
    <property type="entry name" value="CYTOPLASMIC PROTEIN"/>
    <property type="match status" value="1"/>
</dbReference>
<dbReference type="RefSeq" id="WP_221858547.1">
    <property type="nucleotide sequence ID" value="NZ_JAIKTU010000001.1"/>
</dbReference>
<dbReference type="PANTHER" id="PTHR39203">
    <property type="entry name" value="CYTOPLASMIC PROTEIN-RELATED"/>
    <property type="match status" value="1"/>
</dbReference>
<dbReference type="Pfam" id="PF04266">
    <property type="entry name" value="ASCH"/>
    <property type="match status" value="1"/>
</dbReference>
<accession>A0ABS7KU45</accession>
<sequence>MNKIDLFWNRFLQESGYGKSTKYLEVFHFELTEYLANELLELVLEGKKKATSSSLISYQKEDVRPPQVGDLSIVTDWNGNPKCIIETKDISIIPFKDITYDICKREGEDECLETWRGGHIRFFKEEGKEIGYEFTEELLVVFEDFEVLYKE</sequence>
<proteinExistence type="predicted"/>
<dbReference type="SUPFAM" id="SSF88697">
    <property type="entry name" value="PUA domain-like"/>
    <property type="match status" value="1"/>
</dbReference>
<dbReference type="CDD" id="cd06553">
    <property type="entry name" value="ASCH_Ef3133_like"/>
    <property type="match status" value="1"/>
</dbReference>
<dbReference type="SMART" id="SM01022">
    <property type="entry name" value="ASCH"/>
    <property type="match status" value="1"/>
</dbReference>